<keyword evidence="2" id="KW-1185">Reference proteome</keyword>
<gene>
    <name evidence="1" type="ORF">LOK49_LG13G00842</name>
</gene>
<evidence type="ECO:0000313" key="2">
    <source>
        <dbReference type="Proteomes" id="UP001060215"/>
    </source>
</evidence>
<organism evidence="1 2">
    <name type="scientific">Camellia lanceoleosa</name>
    <dbReference type="NCBI Taxonomy" id="1840588"/>
    <lineage>
        <taxon>Eukaryota</taxon>
        <taxon>Viridiplantae</taxon>
        <taxon>Streptophyta</taxon>
        <taxon>Embryophyta</taxon>
        <taxon>Tracheophyta</taxon>
        <taxon>Spermatophyta</taxon>
        <taxon>Magnoliopsida</taxon>
        <taxon>eudicotyledons</taxon>
        <taxon>Gunneridae</taxon>
        <taxon>Pentapetalae</taxon>
        <taxon>asterids</taxon>
        <taxon>Ericales</taxon>
        <taxon>Theaceae</taxon>
        <taxon>Camellia</taxon>
    </lineage>
</organism>
<accession>A0ACC0FM54</accession>
<comment type="caution">
    <text evidence="1">The sequence shown here is derived from an EMBL/GenBank/DDBJ whole genome shotgun (WGS) entry which is preliminary data.</text>
</comment>
<evidence type="ECO:0000313" key="1">
    <source>
        <dbReference type="EMBL" id="KAI7989192.1"/>
    </source>
</evidence>
<name>A0ACC0FM54_9ERIC</name>
<dbReference type="EMBL" id="CM045771">
    <property type="protein sequence ID" value="KAI7989192.1"/>
    <property type="molecule type" value="Genomic_DNA"/>
</dbReference>
<protein>
    <submittedName>
        <fullName evidence="1">Calmodulin-binding protein 60 B</fullName>
    </submittedName>
</protein>
<sequence>MLNLEPREFLWTGNKSVAQIFLFRDAGHDVSVTTQYPCDPRNLNLDAPIQFDDTSFPLHNQMINALQQTQPLGSSSALALGPPQSPISGFQTGGTSNFTSYRGFEDYFSEEEIRMRSHEMLENEDMQSPPVRRVEKGSSIQSNWPASSSTEETATE</sequence>
<reference evidence="1 2" key="1">
    <citation type="journal article" date="2022" name="Plant J.">
        <title>Chromosome-level genome of Camellia lanceoleosa provides a valuable resource for understanding genome evolution and self-incompatibility.</title>
        <authorList>
            <person name="Gong W."/>
            <person name="Xiao S."/>
            <person name="Wang L."/>
            <person name="Liao Z."/>
            <person name="Chang Y."/>
            <person name="Mo W."/>
            <person name="Hu G."/>
            <person name="Li W."/>
            <person name="Zhao G."/>
            <person name="Zhu H."/>
            <person name="Hu X."/>
            <person name="Ji K."/>
            <person name="Xiang X."/>
            <person name="Song Q."/>
            <person name="Yuan D."/>
            <person name="Jin S."/>
            <person name="Zhang L."/>
        </authorList>
    </citation>
    <scope>NUCLEOTIDE SEQUENCE [LARGE SCALE GENOMIC DNA]</scope>
    <source>
        <strain evidence="1">SQ_2022a</strain>
    </source>
</reference>
<dbReference type="Proteomes" id="UP001060215">
    <property type="component" value="Chromosome 14"/>
</dbReference>
<proteinExistence type="predicted"/>